<comment type="caution">
    <text evidence="9">The sequence shown here is derived from an EMBL/GenBank/DDBJ whole genome shotgun (WGS) entry which is preliminary data.</text>
</comment>
<evidence type="ECO:0000256" key="7">
    <source>
        <dbReference type="ARBA" id="ARBA00023136"/>
    </source>
</evidence>
<name>A0A932ZTA2_UNCTE</name>
<dbReference type="InterPro" id="IPR035906">
    <property type="entry name" value="MetI-like_sf"/>
</dbReference>
<evidence type="ECO:0000256" key="3">
    <source>
        <dbReference type="ARBA" id="ARBA00022475"/>
    </source>
</evidence>
<dbReference type="Gene3D" id="1.10.3720.10">
    <property type="entry name" value="MetI-like"/>
    <property type="match status" value="1"/>
</dbReference>
<feature type="non-terminal residue" evidence="9">
    <location>
        <position position="1"/>
    </location>
</feature>
<dbReference type="GO" id="GO:0005886">
    <property type="term" value="C:plasma membrane"/>
    <property type="evidence" value="ECO:0007669"/>
    <property type="project" value="UniProtKB-SubCell"/>
</dbReference>
<sequence>LARPGLLSSMVLLFILSVRELGSSIFLYTTESIVLSVQIYNQWESGELGATAVLSLVQTLFLIGVVVLARKYVMRAETA</sequence>
<keyword evidence="6 8" id="KW-1133">Transmembrane helix</keyword>
<evidence type="ECO:0000256" key="8">
    <source>
        <dbReference type="SAM" id="Phobius"/>
    </source>
</evidence>
<feature type="transmembrane region" description="Helical" evidence="8">
    <location>
        <begin position="48"/>
        <end position="69"/>
    </location>
</feature>
<protein>
    <submittedName>
        <fullName evidence="9">Iron ABC transporter permease</fullName>
    </submittedName>
</protein>
<reference evidence="9" key="1">
    <citation type="submission" date="2020-07" db="EMBL/GenBank/DDBJ databases">
        <title>Huge and variable diversity of episymbiotic CPR bacteria and DPANN archaea in groundwater ecosystems.</title>
        <authorList>
            <person name="He C.Y."/>
            <person name="Keren R."/>
            <person name="Whittaker M."/>
            <person name="Farag I.F."/>
            <person name="Doudna J."/>
            <person name="Cate J.H.D."/>
            <person name="Banfield J.F."/>
        </authorList>
    </citation>
    <scope>NUCLEOTIDE SEQUENCE</scope>
    <source>
        <strain evidence="9">NC_groundwater_1370_Ag_S-0.2um_69_93</strain>
    </source>
</reference>
<keyword evidence="4" id="KW-0997">Cell inner membrane</keyword>
<evidence type="ECO:0000256" key="2">
    <source>
        <dbReference type="ARBA" id="ARBA00022448"/>
    </source>
</evidence>
<comment type="subcellular location">
    <subcellularLocation>
        <location evidence="1">Cell inner membrane</location>
        <topology evidence="1">Multi-pass membrane protein</topology>
    </subcellularLocation>
</comment>
<evidence type="ECO:0000256" key="4">
    <source>
        <dbReference type="ARBA" id="ARBA00022519"/>
    </source>
</evidence>
<evidence type="ECO:0000256" key="1">
    <source>
        <dbReference type="ARBA" id="ARBA00004429"/>
    </source>
</evidence>
<dbReference type="AlphaFoldDB" id="A0A932ZTA2"/>
<evidence type="ECO:0000256" key="6">
    <source>
        <dbReference type="ARBA" id="ARBA00022989"/>
    </source>
</evidence>
<dbReference type="PANTHER" id="PTHR43357:SF4">
    <property type="entry name" value="INNER MEMBRANE ABC TRANSPORTER PERMEASE PROTEIN YDCV"/>
    <property type="match status" value="1"/>
</dbReference>
<proteinExistence type="predicted"/>
<accession>A0A932ZTA2</accession>
<dbReference type="PANTHER" id="PTHR43357">
    <property type="entry name" value="INNER MEMBRANE ABC TRANSPORTER PERMEASE PROTEIN YDCV"/>
    <property type="match status" value="1"/>
</dbReference>
<keyword evidence="3" id="KW-1003">Cell membrane</keyword>
<dbReference type="Proteomes" id="UP000752292">
    <property type="component" value="Unassembled WGS sequence"/>
</dbReference>
<evidence type="ECO:0000313" key="10">
    <source>
        <dbReference type="Proteomes" id="UP000752292"/>
    </source>
</evidence>
<keyword evidence="2" id="KW-0813">Transport</keyword>
<gene>
    <name evidence="9" type="ORF">HY618_06320</name>
</gene>
<keyword evidence="5 8" id="KW-0812">Transmembrane</keyword>
<dbReference type="SUPFAM" id="SSF161098">
    <property type="entry name" value="MetI-like"/>
    <property type="match status" value="1"/>
</dbReference>
<evidence type="ECO:0000256" key="5">
    <source>
        <dbReference type="ARBA" id="ARBA00022692"/>
    </source>
</evidence>
<evidence type="ECO:0000313" key="9">
    <source>
        <dbReference type="EMBL" id="MBI4252059.1"/>
    </source>
</evidence>
<dbReference type="EMBL" id="JACQRX010000277">
    <property type="protein sequence ID" value="MBI4252059.1"/>
    <property type="molecule type" value="Genomic_DNA"/>
</dbReference>
<keyword evidence="7 8" id="KW-0472">Membrane</keyword>
<organism evidence="9 10">
    <name type="scientific">Tectimicrobiota bacterium</name>
    <dbReference type="NCBI Taxonomy" id="2528274"/>
    <lineage>
        <taxon>Bacteria</taxon>
        <taxon>Pseudomonadati</taxon>
        <taxon>Nitrospinota/Tectimicrobiota group</taxon>
        <taxon>Candidatus Tectimicrobiota</taxon>
    </lineage>
</organism>